<accession>A0ABW8RIK8</accession>
<comment type="caution">
    <text evidence="1">The sequence shown here is derived from an EMBL/GenBank/DDBJ whole genome shotgun (WGS) entry which is preliminary data.</text>
</comment>
<reference evidence="1 2" key="1">
    <citation type="submission" date="2024-11" db="EMBL/GenBank/DDBJ databases">
        <authorList>
            <person name="Lucas J.A."/>
        </authorList>
    </citation>
    <scope>NUCLEOTIDE SEQUENCE [LARGE SCALE GENOMIC DNA]</scope>
    <source>
        <strain evidence="1 2">Z 5.4</strain>
    </source>
</reference>
<dbReference type="Proteomes" id="UP001623041">
    <property type="component" value="Unassembled WGS sequence"/>
</dbReference>
<organism evidence="1 2">
    <name type="scientific">Bacillus salipaludis</name>
    <dbReference type="NCBI Taxonomy" id="2547811"/>
    <lineage>
        <taxon>Bacteria</taxon>
        <taxon>Bacillati</taxon>
        <taxon>Bacillota</taxon>
        <taxon>Bacilli</taxon>
        <taxon>Bacillales</taxon>
        <taxon>Bacillaceae</taxon>
        <taxon>Bacillus</taxon>
    </lineage>
</organism>
<name>A0ABW8RIK8_9BACI</name>
<dbReference type="EMBL" id="JBJHQH010000009">
    <property type="protein sequence ID" value="MFK9092467.1"/>
    <property type="molecule type" value="Genomic_DNA"/>
</dbReference>
<evidence type="ECO:0000313" key="2">
    <source>
        <dbReference type="Proteomes" id="UP001623041"/>
    </source>
</evidence>
<evidence type="ECO:0000313" key="1">
    <source>
        <dbReference type="EMBL" id="MFK9092467.1"/>
    </source>
</evidence>
<dbReference type="RefSeq" id="WP_406581048.1">
    <property type="nucleotide sequence ID" value="NZ_JBJHQH010000009.1"/>
</dbReference>
<sequence>MFKKRALSCNKESAFSILGPDNGNNGRIVDSIIAGGCSIPDYTLTLWGPDPFFKLNSPTNINPYSMTLKKADLEIINFWVFEDGTLLHA</sequence>
<proteinExistence type="predicted"/>
<protein>
    <submittedName>
        <fullName evidence="1">Uncharacterized protein</fullName>
    </submittedName>
</protein>
<keyword evidence="2" id="KW-1185">Reference proteome</keyword>
<gene>
    <name evidence="1" type="ORF">ACJEBI_13340</name>
</gene>